<sequence length="246" mass="27966">MKLSLILLGAALWATPPAQVPSKFSGHKGKDIVYQGLTEDFVPFNYQEDGDVKGSATEVAKEAFKRAKLKVSFAVWPWARAYKAALEKPKHFVYSTSRTQEREKLFKWVGPIVKDEVHLACLEGADFTPHPDFTTFKSHTVAGQYGDAPIEFLQKHGFKITIYREEDERMQAFKKGRIPLDIVTTGSQKSYETKWNVKYKKLAYLYSTDYWLAFHPSTPDAVIEALNSALESMRKDGTLKNITAKY</sequence>
<accession>A0A1Z3N6Q3</accession>
<gene>
    <name evidence="2" type="ORF">B9G79_06055</name>
</gene>
<dbReference type="AlphaFoldDB" id="A0A1Z3N6Q3"/>
<dbReference type="SUPFAM" id="SSF53850">
    <property type="entry name" value="Periplasmic binding protein-like II"/>
    <property type="match status" value="1"/>
</dbReference>
<dbReference type="Proteomes" id="UP000197003">
    <property type="component" value="Chromosome"/>
</dbReference>
<reference evidence="2 3" key="1">
    <citation type="submission" date="2017-04" db="EMBL/GenBank/DDBJ databases">
        <title>Whole genome sequence of Bdellovibrio bacteriovorus strain SSB218315.</title>
        <authorList>
            <person name="Oyedara O."/>
            <person name="Rodriguez-Perez M.A."/>
        </authorList>
    </citation>
    <scope>NUCLEOTIDE SEQUENCE [LARGE SCALE GENOMIC DNA]</scope>
    <source>
        <strain evidence="2 3">SSB218315</strain>
    </source>
</reference>
<feature type="domain" description="Solute-binding protein family 3/N-terminal" evidence="1">
    <location>
        <begin position="33"/>
        <end position="245"/>
    </location>
</feature>
<dbReference type="SMART" id="SM00062">
    <property type="entry name" value="PBPb"/>
    <property type="match status" value="1"/>
</dbReference>
<dbReference type="OrthoDB" id="5296671at2"/>
<proteinExistence type="predicted"/>
<dbReference type="Gene3D" id="3.40.190.10">
    <property type="entry name" value="Periplasmic binding protein-like II"/>
    <property type="match status" value="2"/>
</dbReference>
<dbReference type="RefSeq" id="WP_088564738.1">
    <property type="nucleotide sequence ID" value="NZ_CP020946.1"/>
</dbReference>
<name>A0A1Z3N6Q3_BDEBC</name>
<dbReference type="PANTHER" id="PTHR38834:SF3">
    <property type="entry name" value="SOLUTE-BINDING PROTEIN FAMILY 3_N-TERMINAL DOMAIN-CONTAINING PROTEIN"/>
    <property type="match status" value="1"/>
</dbReference>
<organism evidence="2 3">
    <name type="scientific">Bdellovibrio bacteriovorus</name>
    <dbReference type="NCBI Taxonomy" id="959"/>
    <lineage>
        <taxon>Bacteria</taxon>
        <taxon>Pseudomonadati</taxon>
        <taxon>Bdellovibrionota</taxon>
        <taxon>Bdellovibrionia</taxon>
        <taxon>Bdellovibrionales</taxon>
        <taxon>Pseudobdellovibrionaceae</taxon>
        <taxon>Bdellovibrio</taxon>
    </lineage>
</organism>
<dbReference type="InterPro" id="IPR001638">
    <property type="entry name" value="Solute-binding_3/MltF_N"/>
</dbReference>
<dbReference type="EMBL" id="CP020946">
    <property type="protein sequence ID" value="ASD63160.1"/>
    <property type="molecule type" value="Genomic_DNA"/>
</dbReference>
<dbReference type="PANTHER" id="PTHR38834">
    <property type="entry name" value="PERIPLASMIC SUBSTRATE BINDING PROTEIN FAMILY 3"/>
    <property type="match status" value="1"/>
</dbReference>
<evidence type="ECO:0000259" key="1">
    <source>
        <dbReference type="SMART" id="SM00062"/>
    </source>
</evidence>
<protein>
    <submittedName>
        <fullName evidence="2">Amino acid ABC transporter substrate-binding protein</fullName>
    </submittedName>
</protein>
<evidence type="ECO:0000313" key="3">
    <source>
        <dbReference type="Proteomes" id="UP000197003"/>
    </source>
</evidence>
<dbReference type="Pfam" id="PF00497">
    <property type="entry name" value="SBP_bac_3"/>
    <property type="match status" value="1"/>
</dbReference>
<evidence type="ECO:0000313" key="2">
    <source>
        <dbReference type="EMBL" id="ASD63160.1"/>
    </source>
</evidence>